<evidence type="ECO:0000313" key="3">
    <source>
        <dbReference type="WBParaSite" id="PTRK_0000968300.1"/>
    </source>
</evidence>
<keyword evidence="1" id="KW-0472">Membrane</keyword>
<dbReference type="Proteomes" id="UP000038045">
    <property type="component" value="Unplaced"/>
</dbReference>
<dbReference type="AlphaFoldDB" id="A0A0N4ZMB4"/>
<name>A0A0N4ZMB4_PARTI</name>
<dbReference type="WBParaSite" id="PTRK_0000968300.1">
    <property type="protein sequence ID" value="PTRK_0000968300.1"/>
    <property type="gene ID" value="PTRK_0000968300"/>
</dbReference>
<sequence>MYNIYTKNLAIYLFIIFFIFTSTTNGVGDDVSILTGPNVCLTEEEVIETSLQKIETSNGKPNYIKKEVKVKKNVTHCCEGYYQGEDFQCVICDEGMYGKNCLSKCGVCEDFMICNNVAGCIPDPLLIERSKFKKAFGYGFISLIVAVSLLVALVVYYRRKYQKEKDPELPTVVYHDTKGKDENDDESNMEFKNPLYNHQNLIEETEKKYIKSLSPDNTSEEYEKDCKFANIPTYRNINVS</sequence>
<dbReference type="STRING" id="131310.A0A0N4ZMB4"/>
<keyword evidence="1" id="KW-1133">Transmembrane helix</keyword>
<feature type="transmembrane region" description="Helical" evidence="1">
    <location>
        <begin position="135"/>
        <end position="157"/>
    </location>
</feature>
<accession>A0A0N4ZMB4</accession>
<protein>
    <submittedName>
        <fullName evidence="3">EGF-like domain-containing protein</fullName>
    </submittedName>
</protein>
<evidence type="ECO:0000256" key="1">
    <source>
        <dbReference type="SAM" id="Phobius"/>
    </source>
</evidence>
<keyword evidence="2" id="KW-1185">Reference proteome</keyword>
<proteinExistence type="predicted"/>
<keyword evidence="1" id="KW-0812">Transmembrane</keyword>
<reference evidence="3" key="1">
    <citation type="submission" date="2017-02" db="UniProtKB">
        <authorList>
            <consortium name="WormBaseParasite"/>
        </authorList>
    </citation>
    <scope>IDENTIFICATION</scope>
</reference>
<feature type="transmembrane region" description="Helical" evidence="1">
    <location>
        <begin position="9"/>
        <end position="28"/>
    </location>
</feature>
<organism evidence="2 3">
    <name type="scientific">Parastrongyloides trichosuri</name>
    <name type="common">Possum-specific nematode worm</name>
    <dbReference type="NCBI Taxonomy" id="131310"/>
    <lineage>
        <taxon>Eukaryota</taxon>
        <taxon>Metazoa</taxon>
        <taxon>Ecdysozoa</taxon>
        <taxon>Nematoda</taxon>
        <taxon>Chromadorea</taxon>
        <taxon>Rhabditida</taxon>
        <taxon>Tylenchina</taxon>
        <taxon>Panagrolaimomorpha</taxon>
        <taxon>Strongyloidoidea</taxon>
        <taxon>Strongyloididae</taxon>
        <taxon>Parastrongyloides</taxon>
    </lineage>
</organism>
<evidence type="ECO:0000313" key="2">
    <source>
        <dbReference type="Proteomes" id="UP000038045"/>
    </source>
</evidence>